<proteinExistence type="predicted"/>
<dbReference type="RefSeq" id="WP_188129585.1">
    <property type="nucleotide sequence ID" value="NZ_FOMS01000002.1"/>
</dbReference>
<keyword evidence="4" id="KW-1185">Reference proteome</keyword>
<evidence type="ECO:0000256" key="1">
    <source>
        <dbReference type="SAM" id="MobiDB-lite"/>
    </source>
</evidence>
<reference evidence="3 4" key="1">
    <citation type="submission" date="2016-10" db="EMBL/GenBank/DDBJ databases">
        <authorList>
            <person name="Varghese N."/>
            <person name="Submissions S."/>
        </authorList>
    </citation>
    <scope>NUCLEOTIDE SEQUENCE [LARGE SCALE GENOMIC DNA]</scope>
    <source>
        <strain evidence="4">YIM D21,KCTC 23444,ACCC 10710</strain>
    </source>
</reference>
<evidence type="ECO:0000256" key="2">
    <source>
        <dbReference type="SAM" id="SignalP"/>
    </source>
</evidence>
<sequence>MRFLLVLTLAATAALSTPALAGGAFPDLPYMVFPPEDGPLGPVDPTPQPGPSRQE</sequence>
<feature type="region of interest" description="Disordered" evidence="1">
    <location>
        <begin position="33"/>
        <end position="55"/>
    </location>
</feature>
<dbReference type="EMBL" id="FOMS01000002">
    <property type="protein sequence ID" value="SFD65338.1"/>
    <property type="molecule type" value="Genomic_DNA"/>
</dbReference>
<keyword evidence="2" id="KW-0732">Signal</keyword>
<evidence type="ECO:0000313" key="4">
    <source>
        <dbReference type="Proteomes" id="UP000325289"/>
    </source>
</evidence>
<name>A0A1I1U6Z5_9RHOB</name>
<feature type="compositionally biased region" description="Pro residues" evidence="1">
    <location>
        <begin position="42"/>
        <end position="55"/>
    </location>
</feature>
<evidence type="ECO:0000313" key="3">
    <source>
        <dbReference type="EMBL" id="SFD65338.1"/>
    </source>
</evidence>
<gene>
    <name evidence="3" type="ORF">SAMN04515678_102132</name>
</gene>
<protein>
    <submittedName>
        <fullName evidence="3">Uncharacterized protein</fullName>
    </submittedName>
</protein>
<feature type="signal peptide" evidence="2">
    <location>
        <begin position="1"/>
        <end position="21"/>
    </location>
</feature>
<dbReference type="Proteomes" id="UP000325289">
    <property type="component" value="Unassembled WGS sequence"/>
</dbReference>
<feature type="chain" id="PRO_5009301862" evidence="2">
    <location>
        <begin position="22"/>
        <end position="55"/>
    </location>
</feature>
<dbReference type="AlphaFoldDB" id="A0A1I1U6Z5"/>
<accession>A0A1I1U6Z5</accession>
<organism evidence="3 4">
    <name type="scientific">Roseivivax sediminis</name>
    <dbReference type="NCBI Taxonomy" id="936889"/>
    <lineage>
        <taxon>Bacteria</taxon>
        <taxon>Pseudomonadati</taxon>
        <taxon>Pseudomonadota</taxon>
        <taxon>Alphaproteobacteria</taxon>
        <taxon>Rhodobacterales</taxon>
        <taxon>Roseobacteraceae</taxon>
        <taxon>Roseivivax</taxon>
    </lineage>
</organism>